<keyword evidence="9" id="KW-0539">Nucleus</keyword>
<keyword evidence="3" id="KW-0677">Repeat</keyword>
<evidence type="ECO:0000256" key="1">
    <source>
        <dbReference type="ARBA" id="ARBA00004123"/>
    </source>
</evidence>
<organism evidence="13 14">
    <name type="scientific">Zootermopsis nevadensis</name>
    <name type="common">Dampwood termite</name>
    <dbReference type="NCBI Taxonomy" id="136037"/>
    <lineage>
        <taxon>Eukaryota</taxon>
        <taxon>Metazoa</taxon>
        <taxon>Ecdysozoa</taxon>
        <taxon>Arthropoda</taxon>
        <taxon>Hexapoda</taxon>
        <taxon>Insecta</taxon>
        <taxon>Pterygota</taxon>
        <taxon>Neoptera</taxon>
        <taxon>Polyneoptera</taxon>
        <taxon>Dictyoptera</taxon>
        <taxon>Blattodea</taxon>
        <taxon>Blattoidea</taxon>
        <taxon>Termitoidae</taxon>
        <taxon>Termopsidae</taxon>
        <taxon>Zootermopsis</taxon>
    </lineage>
</organism>
<dbReference type="InterPro" id="IPR036060">
    <property type="entry name" value="Znf_C2H2C_sf"/>
</dbReference>
<reference evidence="13 14" key="1">
    <citation type="journal article" date="2014" name="Nat. Commun.">
        <title>Molecular traces of alternative social organization in a termite genome.</title>
        <authorList>
            <person name="Terrapon N."/>
            <person name="Li C."/>
            <person name="Robertson H.M."/>
            <person name="Ji L."/>
            <person name="Meng X."/>
            <person name="Booth W."/>
            <person name="Chen Z."/>
            <person name="Childers C.P."/>
            <person name="Glastad K.M."/>
            <person name="Gokhale K."/>
            <person name="Gowin J."/>
            <person name="Gronenberg W."/>
            <person name="Hermansen R.A."/>
            <person name="Hu H."/>
            <person name="Hunt B.G."/>
            <person name="Huylmans A.K."/>
            <person name="Khalil S.M."/>
            <person name="Mitchell R.D."/>
            <person name="Munoz-Torres M.C."/>
            <person name="Mustard J.A."/>
            <person name="Pan H."/>
            <person name="Reese J.T."/>
            <person name="Scharf M.E."/>
            <person name="Sun F."/>
            <person name="Vogel H."/>
            <person name="Xiao J."/>
            <person name="Yang W."/>
            <person name="Yang Z."/>
            <person name="Yang Z."/>
            <person name="Zhou J."/>
            <person name="Zhu J."/>
            <person name="Brent C.S."/>
            <person name="Elsik C.G."/>
            <person name="Goodisman M.A."/>
            <person name="Liberles D.A."/>
            <person name="Roe R.M."/>
            <person name="Vargo E.L."/>
            <person name="Vilcinskas A."/>
            <person name="Wang J."/>
            <person name="Bornberg-Bauer E."/>
            <person name="Korb J."/>
            <person name="Zhang G."/>
            <person name="Liebig J."/>
        </authorList>
    </citation>
    <scope>NUCLEOTIDE SEQUENCE [LARGE SCALE GENOMIC DNA]</scope>
    <source>
        <tissue evidence="13">Whole organism</tissue>
    </source>
</reference>
<dbReference type="InterPro" id="IPR038603">
    <property type="entry name" value="Znf_FCS_sf"/>
</dbReference>
<evidence type="ECO:0000256" key="9">
    <source>
        <dbReference type="ARBA" id="ARBA00023242"/>
    </source>
</evidence>
<accession>A0A067REY4</accession>
<dbReference type="AlphaFoldDB" id="A0A067REY4"/>
<dbReference type="InterPro" id="IPR050548">
    <property type="entry name" value="PcG_chromatin_remod_factors"/>
</dbReference>
<dbReference type="OMA" id="QHNIDGE"/>
<dbReference type="Gene3D" id="2.30.30.140">
    <property type="match status" value="3"/>
</dbReference>
<feature type="region of interest" description="Disordered" evidence="11">
    <location>
        <begin position="1013"/>
        <end position="1087"/>
    </location>
</feature>
<dbReference type="PROSITE" id="PS50105">
    <property type="entry name" value="SAM_DOMAIN"/>
    <property type="match status" value="1"/>
</dbReference>
<dbReference type="GO" id="GO:0042393">
    <property type="term" value="F:histone binding"/>
    <property type="evidence" value="ECO:0007669"/>
    <property type="project" value="TreeGrafter"/>
</dbReference>
<evidence type="ECO:0000256" key="6">
    <source>
        <dbReference type="ARBA" id="ARBA00022853"/>
    </source>
</evidence>
<dbReference type="FunFam" id="2.30.30.140:FF:000007">
    <property type="entry name" value="Lethal(3)malignant brain tumor-like protein 1"/>
    <property type="match status" value="2"/>
</dbReference>
<dbReference type="Proteomes" id="UP000027135">
    <property type="component" value="Unassembled WGS sequence"/>
</dbReference>
<dbReference type="InterPro" id="IPR004092">
    <property type="entry name" value="Mbt"/>
</dbReference>
<proteinExistence type="predicted"/>
<dbReference type="SUPFAM" id="SSF63748">
    <property type="entry name" value="Tudor/PWWP/MBT"/>
    <property type="match status" value="3"/>
</dbReference>
<evidence type="ECO:0000256" key="3">
    <source>
        <dbReference type="ARBA" id="ARBA00022737"/>
    </source>
</evidence>
<feature type="compositionally biased region" description="Low complexity" evidence="11">
    <location>
        <begin position="289"/>
        <end position="315"/>
    </location>
</feature>
<dbReference type="Pfam" id="PF02820">
    <property type="entry name" value="MBT"/>
    <property type="match status" value="3"/>
</dbReference>
<feature type="repeat" description="MBT" evidence="10">
    <location>
        <begin position="645"/>
        <end position="743"/>
    </location>
</feature>
<dbReference type="Gene3D" id="3.30.60.160">
    <property type="match status" value="1"/>
</dbReference>
<keyword evidence="6" id="KW-0156">Chromatin regulator</keyword>
<evidence type="ECO:0000256" key="7">
    <source>
        <dbReference type="ARBA" id="ARBA00023015"/>
    </source>
</evidence>
<feature type="compositionally biased region" description="Basic and acidic residues" evidence="11">
    <location>
        <begin position="1047"/>
        <end position="1068"/>
    </location>
</feature>
<dbReference type="PROSITE" id="PS51079">
    <property type="entry name" value="MBT"/>
    <property type="match status" value="3"/>
</dbReference>
<dbReference type="Gene3D" id="1.10.150.50">
    <property type="entry name" value="Transcription Factor, Ets-1"/>
    <property type="match status" value="1"/>
</dbReference>
<dbReference type="InterPro" id="IPR001660">
    <property type="entry name" value="SAM"/>
</dbReference>
<feature type="compositionally biased region" description="Polar residues" evidence="11">
    <location>
        <begin position="487"/>
        <end position="497"/>
    </location>
</feature>
<dbReference type="Pfam" id="PF07647">
    <property type="entry name" value="SAM_2"/>
    <property type="match status" value="1"/>
</dbReference>
<gene>
    <name evidence="13" type="ORF">L798_03541</name>
</gene>
<feature type="repeat" description="MBT" evidence="10">
    <location>
        <begin position="751"/>
        <end position="851"/>
    </location>
</feature>
<dbReference type="EMBL" id="KK852548">
    <property type="protein sequence ID" value="KDR21588.1"/>
    <property type="molecule type" value="Genomic_DNA"/>
</dbReference>
<dbReference type="GO" id="GO:0005634">
    <property type="term" value="C:nucleus"/>
    <property type="evidence" value="ECO:0007669"/>
    <property type="project" value="UniProtKB-SubCell"/>
</dbReference>
<feature type="repeat" description="MBT" evidence="10">
    <location>
        <begin position="863"/>
        <end position="958"/>
    </location>
</feature>
<evidence type="ECO:0000313" key="13">
    <source>
        <dbReference type="EMBL" id="KDR21588.1"/>
    </source>
</evidence>
<comment type="subcellular location">
    <subcellularLocation>
        <location evidence="1">Nucleus</location>
    </subcellularLocation>
</comment>
<keyword evidence="14" id="KW-1185">Reference proteome</keyword>
<evidence type="ECO:0000256" key="11">
    <source>
        <dbReference type="SAM" id="MobiDB-lite"/>
    </source>
</evidence>
<dbReference type="CDD" id="cd20101">
    <property type="entry name" value="MBT_L3MBTL1-like_rpt1"/>
    <property type="match status" value="1"/>
</dbReference>
<evidence type="ECO:0000256" key="8">
    <source>
        <dbReference type="ARBA" id="ARBA00023163"/>
    </source>
</evidence>
<feature type="region of interest" description="Disordered" evidence="11">
    <location>
        <begin position="452"/>
        <end position="497"/>
    </location>
</feature>
<dbReference type="CDD" id="cd20102">
    <property type="entry name" value="MBT_L3MBTL1-like_rpt2"/>
    <property type="match status" value="1"/>
</dbReference>
<dbReference type="OrthoDB" id="8188861at2759"/>
<dbReference type="SMART" id="SM00454">
    <property type="entry name" value="SAM"/>
    <property type="match status" value="1"/>
</dbReference>
<dbReference type="InParanoid" id="A0A067REY4"/>
<feature type="region of interest" description="Disordered" evidence="11">
    <location>
        <begin position="605"/>
        <end position="636"/>
    </location>
</feature>
<evidence type="ECO:0000259" key="12">
    <source>
        <dbReference type="PROSITE" id="PS50105"/>
    </source>
</evidence>
<dbReference type="GO" id="GO:0008270">
    <property type="term" value="F:zinc ion binding"/>
    <property type="evidence" value="ECO:0007669"/>
    <property type="project" value="UniProtKB-KW"/>
</dbReference>
<protein>
    <submittedName>
        <fullName evidence="13">Lethal(3)malignant brain tumor-like 3 protein</fullName>
    </submittedName>
</protein>
<dbReference type="InterPro" id="IPR002515">
    <property type="entry name" value="Znf_C2H2C"/>
</dbReference>
<dbReference type="GO" id="GO:0006325">
    <property type="term" value="P:chromatin organization"/>
    <property type="evidence" value="ECO:0007669"/>
    <property type="project" value="UniProtKB-KW"/>
</dbReference>
<dbReference type="PROSITE" id="PS51802">
    <property type="entry name" value="ZF_CCHHC"/>
    <property type="match status" value="1"/>
</dbReference>
<dbReference type="eggNOG" id="KOG3766">
    <property type="taxonomic scope" value="Eukaryota"/>
</dbReference>
<dbReference type="Pfam" id="PF01530">
    <property type="entry name" value="zf-C2HC"/>
    <property type="match status" value="1"/>
</dbReference>
<dbReference type="GO" id="GO:0045892">
    <property type="term" value="P:negative regulation of DNA-templated transcription"/>
    <property type="evidence" value="ECO:0007669"/>
    <property type="project" value="TreeGrafter"/>
</dbReference>
<evidence type="ECO:0000256" key="10">
    <source>
        <dbReference type="PROSITE-ProRule" id="PRU00459"/>
    </source>
</evidence>
<evidence type="ECO:0000256" key="5">
    <source>
        <dbReference type="ARBA" id="ARBA00022833"/>
    </source>
</evidence>
<name>A0A067REY4_ZOONE</name>
<dbReference type="SUPFAM" id="SSF103637">
    <property type="entry name" value="CCHHC domain"/>
    <property type="match status" value="1"/>
</dbReference>
<feature type="compositionally biased region" description="Basic and acidic residues" evidence="11">
    <location>
        <begin position="452"/>
        <end position="463"/>
    </location>
</feature>
<dbReference type="PANTHER" id="PTHR12247">
    <property type="entry name" value="POLYCOMB GROUP PROTEIN"/>
    <property type="match status" value="1"/>
</dbReference>
<evidence type="ECO:0000256" key="4">
    <source>
        <dbReference type="ARBA" id="ARBA00022771"/>
    </source>
</evidence>
<dbReference type="GO" id="GO:0003682">
    <property type="term" value="F:chromatin binding"/>
    <property type="evidence" value="ECO:0007669"/>
    <property type="project" value="TreeGrafter"/>
</dbReference>
<keyword evidence="7" id="KW-0805">Transcription regulation</keyword>
<dbReference type="STRING" id="136037.A0A067REY4"/>
<keyword evidence="5" id="KW-0862">Zinc</keyword>
<dbReference type="CDD" id="cd20103">
    <property type="entry name" value="MBT_L3MBTL1-like_rpt3"/>
    <property type="match status" value="1"/>
</dbReference>
<dbReference type="InterPro" id="IPR013761">
    <property type="entry name" value="SAM/pointed_sf"/>
</dbReference>
<dbReference type="Gene3D" id="4.10.320.30">
    <property type="match status" value="1"/>
</dbReference>
<keyword evidence="4" id="KW-0863">Zinc-finger</keyword>
<evidence type="ECO:0000313" key="14">
    <source>
        <dbReference type="Proteomes" id="UP000027135"/>
    </source>
</evidence>
<dbReference type="SUPFAM" id="SSF47769">
    <property type="entry name" value="SAM/Pointed domain"/>
    <property type="match status" value="1"/>
</dbReference>
<evidence type="ECO:0000256" key="2">
    <source>
        <dbReference type="ARBA" id="ARBA00022723"/>
    </source>
</evidence>
<keyword evidence="2" id="KW-0479">Metal-binding</keyword>
<feature type="domain" description="SAM" evidence="12">
    <location>
        <begin position="1179"/>
        <end position="1243"/>
    </location>
</feature>
<dbReference type="PANTHER" id="PTHR12247:SF131">
    <property type="entry name" value="LD05287P"/>
    <property type="match status" value="1"/>
</dbReference>
<sequence>MPVSTTSTGTQVVSSAIKPQFVTTNTQFIPTLAPKLAMAPIVASSTITPASVVTTTTSSSKLVPATLDQQQSQQQQQPHFVIQAPRTPAGSSATIVPVSVGGPGMGKHTFAYLGTIIKPGMGVGKPGESPQLVLPTAGLVPATNQKLLLAPVPVLPQLAPAPPPIGNTTISSSSQQPKVTSLLVPMTIPATVGGGKSGMINLKISNGQIHTEGKGSVTVLREAKPLTGNVGQLPPLQPISKYSNTKTTSIKANGLLLPDSTTLTPLKDASTSMSATPKKLATDDESSIRRNSAINNSNANNNKSSSGNTNNTSSSSDDKRKLNQDLNRCLKETVDAIFSPNSPTLVKDNGDKVNSTDDEVTLIKVNPLKEESAVKEKMKKELPEDDVKIEIIKQDIKAEQTDTNAEDFDPMKVLEWKDGIGTLPGSNLKFRLNEFGMMEVVDDEDYEKLLSSKKTDGGVKDEPTAPVSIPEVESDASGKKNDDEGTDNQSVSKNVLTAKPTGTSDDIYCCEGCGCYGLASEFVSSRFCSHTCASAFASKKAAQSKKERDLLQLRLRRRKKRLLHLMQQQLQNTQQQQQQGDGGKIRTSATLSASLQSTSTVTSSSVLVPASSKTPTLSEEENMSNDGTQDASKPRLPWQTGKSGFSWTKYLEHCKAKAAPIKLFKDPFPYSKNGFKVGMKMEGIDPEHPSYYCVLTVADVQGYRIRLHFDGYSDNYDFWVNADSMDIFPAGWCEKNNHRLHPPRGYTPATFNWSSYLKQCRAQAAPRNLFANKTGSSICPNGFRLGMKLEAVDRKNSSLVCVATVAELMDNRILVHFDSWDDIYDYWADPMSPYIHPVGWCEEHGHTLTPPNNYSKGGSNRAFSWETYLKETKSVAAPARAFKQRPLSGFRRGMKLECVDKRVPMLIRVATVDDVGEHQIRIKFDGWPDQYSYWIDDDSPDINPMGWCQKTGHPLEPPLTPEEMVETPECPTPGCRGLGHVKGAKYVSHHTTISCPYSPQNLNKDGLIPDRILSKTDQGESKEETISKERSKPAEGKNPVGRPPKWRRIELAEDPKAVSQDPDWKLYDEDSSERRRKKRRHLSQEENVVTAIAKPPITTTTTATTTITTTAATTTITTTATPILSSVDMNPLHQEMRQSVMNPGYEVKPDHLSPHVWAKHSRYLNQYVQAVKSGNPSMWSVDQVAQFVWSIPDCCHVAHNFKEQQIDGEALLMMAQNDLVQHMEMKLGPAIKLYNSIVLLRQRIRRS</sequence>
<feature type="compositionally biased region" description="Basic and acidic residues" evidence="11">
    <location>
        <begin position="1013"/>
        <end position="1035"/>
    </location>
</feature>
<keyword evidence="8" id="KW-0804">Transcription</keyword>
<dbReference type="SMART" id="SM00561">
    <property type="entry name" value="MBT"/>
    <property type="match status" value="3"/>
</dbReference>
<feature type="region of interest" description="Disordered" evidence="11">
    <location>
        <begin position="258"/>
        <end position="321"/>
    </location>
</feature>